<dbReference type="AlphaFoldDB" id="A0A8H4LTE7"/>
<dbReference type="Pfam" id="PF10342">
    <property type="entry name" value="Kre9_KNH"/>
    <property type="match status" value="1"/>
</dbReference>
<accession>A0A8H4LTE7</accession>
<keyword evidence="6" id="KW-1185">Reference proteome</keyword>
<protein>
    <recommendedName>
        <fullName evidence="4">Yeast cell wall synthesis Kre9/Knh1-like N-terminal domain-containing protein</fullName>
    </recommendedName>
</protein>
<dbReference type="EMBL" id="JAAVMX010000008">
    <property type="protein sequence ID" value="KAF4505010.1"/>
    <property type="molecule type" value="Genomic_DNA"/>
</dbReference>
<dbReference type="Proteomes" id="UP000557566">
    <property type="component" value="Unassembled WGS sequence"/>
</dbReference>
<dbReference type="OrthoDB" id="2260257at2759"/>
<feature type="signal peptide" evidence="3">
    <location>
        <begin position="1"/>
        <end position="20"/>
    </location>
</feature>
<name>A0A8H4LTE7_9HYPO</name>
<feature type="chain" id="PRO_5034654944" description="Yeast cell wall synthesis Kre9/Knh1-like N-terminal domain-containing protein" evidence="3">
    <location>
        <begin position="21"/>
        <end position="271"/>
    </location>
</feature>
<reference evidence="5 6" key="1">
    <citation type="journal article" date="2020" name="Genome Biol. Evol.">
        <title>A new high-quality draft genome assembly of the Chinese cordyceps Ophiocordyceps sinensis.</title>
        <authorList>
            <person name="Shu R."/>
            <person name="Zhang J."/>
            <person name="Meng Q."/>
            <person name="Zhang H."/>
            <person name="Zhou G."/>
            <person name="Li M."/>
            <person name="Wu P."/>
            <person name="Zhao Y."/>
            <person name="Chen C."/>
            <person name="Qin Q."/>
        </authorList>
    </citation>
    <scope>NUCLEOTIDE SEQUENCE [LARGE SCALE GENOMIC DNA]</scope>
    <source>
        <strain evidence="5 6">IOZ07</strain>
    </source>
</reference>
<proteinExistence type="predicted"/>
<feature type="compositionally biased region" description="Polar residues" evidence="2">
    <location>
        <begin position="227"/>
        <end position="242"/>
    </location>
</feature>
<evidence type="ECO:0000256" key="3">
    <source>
        <dbReference type="SAM" id="SignalP"/>
    </source>
</evidence>
<evidence type="ECO:0000313" key="5">
    <source>
        <dbReference type="EMBL" id="KAF4505010.1"/>
    </source>
</evidence>
<evidence type="ECO:0000259" key="4">
    <source>
        <dbReference type="Pfam" id="PF10342"/>
    </source>
</evidence>
<comment type="caution">
    <text evidence="5">The sequence shown here is derived from an EMBL/GenBank/DDBJ whole genome shotgun (WGS) entry which is preliminary data.</text>
</comment>
<dbReference type="PANTHER" id="PTHR40633">
    <property type="entry name" value="MATRIX PROTEIN, PUTATIVE (AFU_ORTHOLOGUE AFUA_8G05410)-RELATED"/>
    <property type="match status" value="1"/>
</dbReference>
<dbReference type="InterPro" id="IPR018466">
    <property type="entry name" value="Kre9/Knh1-like_N"/>
</dbReference>
<evidence type="ECO:0000256" key="1">
    <source>
        <dbReference type="ARBA" id="ARBA00022729"/>
    </source>
</evidence>
<dbReference type="PANTHER" id="PTHR40633:SF1">
    <property type="entry name" value="GPI ANCHORED SERINE-THREONINE RICH PROTEIN (AFU_ORTHOLOGUE AFUA_1G03630)"/>
    <property type="match status" value="1"/>
</dbReference>
<keyword evidence="1 3" id="KW-0732">Signal</keyword>
<evidence type="ECO:0000256" key="2">
    <source>
        <dbReference type="SAM" id="MobiDB-lite"/>
    </source>
</evidence>
<organism evidence="5 6">
    <name type="scientific">Ophiocordyceps sinensis</name>
    <dbReference type="NCBI Taxonomy" id="72228"/>
    <lineage>
        <taxon>Eukaryota</taxon>
        <taxon>Fungi</taxon>
        <taxon>Dikarya</taxon>
        <taxon>Ascomycota</taxon>
        <taxon>Pezizomycotina</taxon>
        <taxon>Sordariomycetes</taxon>
        <taxon>Hypocreomycetidae</taxon>
        <taxon>Hypocreales</taxon>
        <taxon>Ophiocordycipitaceae</taxon>
        <taxon>Ophiocordyceps</taxon>
    </lineage>
</organism>
<sequence>MRFSLSAATAALVMATSAFAQEGQVTSDFDPVTSPSANQTIPTGQSFPITWTPISKYDAVQVKIELVGGHYQNGQTHRAWVTPEGTTIPNKDGTYTWTVGSEHGELPCYGLKIISSDGKYLQYSPPFFIGSQKNCPKTLDGASTAVSSSGASSATSAAPVASGYSVPVVTSAVAPKATGAGVSTHQANVDGLDKNATSIVKPDTAGAGTVAGPGSVSATAGAGPARPSTSLAGRPNNSTGSGVTVQTGAAPLVQAGFLSVLGGVVAVALAL</sequence>
<feature type="region of interest" description="Disordered" evidence="2">
    <location>
        <begin position="204"/>
        <end position="242"/>
    </location>
</feature>
<gene>
    <name evidence="5" type="ORF">G6O67_007008</name>
</gene>
<evidence type="ECO:0000313" key="6">
    <source>
        <dbReference type="Proteomes" id="UP000557566"/>
    </source>
</evidence>
<feature type="domain" description="Yeast cell wall synthesis Kre9/Knh1-like N-terminal" evidence="4">
    <location>
        <begin position="34"/>
        <end position="128"/>
    </location>
</feature>
<dbReference type="InterPro" id="IPR052982">
    <property type="entry name" value="SRP1/TIP1-like"/>
</dbReference>